<evidence type="ECO:0000313" key="2">
    <source>
        <dbReference type="Proteomes" id="UP000005332"/>
    </source>
</evidence>
<evidence type="ECO:0000313" key="1">
    <source>
        <dbReference type="EMBL" id="EGY78119.1"/>
    </source>
</evidence>
<dbReference type="AlphaFoldDB" id="G4CWP6"/>
<comment type="caution">
    <text evidence="1">The sequence shown here is derived from an EMBL/GenBank/DDBJ whole genome shotgun (WGS) entry which is preliminary data.</text>
</comment>
<dbReference type="PATRIC" id="fig|997355.3.peg.934"/>
<protein>
    <submittedName>
        <fullName evidence="1">3-deoxy-D-manno-octulosonic-acid transferase</fullName>
        <ecNumber evidence="1">2.-.-.-</ecNumber>
    </submittedName>
</protein>
<keyword evidence="2" id="KW-1185">Reference proteome</keyword>
<dbReference type="Proteomes" id="UP000005332">
    <property type="component" value="Unassembled WGS sequence"/>
</dbReference>
<dbReference type="GO" id="GO:0016740">
    <property type="term" value="F:transferase activity"/>
    <property type="evidence" value="ECO:0007669"/>
    <property type="project" value="UniProtKB-KW"/>
</dbReference>
<dbReference type="EMBL" id="AGBA01000010">
    <property type="protein sequence ID" value="EGY78119.1"/>
    <property type="molecule type" value="Genomic_DNA"/>
</dbReference>
<sequence>LRLEVARCNAEMAETTRVINRLNWAVAETAWAQGTPEEIGPEAICADIEARLIEDHPELR</sequence>
<gene>
    <name evidence="1" type="primary">kdtA</name>
    <name evidence="1" type="ORF">HMPREF9153_0953</name>
</gene>
<dbReference type="RefSeq" id="WP_004809858.1">
    <property type="nucleotide sequence ID" value="NZ_JH165054.1"/>
</dbReference>
<reference evidence="1 2" key="1">
    <citation type="submission" date="2011-06" db="EMBL/GenBank/DDBJ databases">
        <authorList>
            <person name="Muzny D."/>
            <person name="Qin X."/>
            <person name="Deng J."/>
            <person name="Jiang H."/>
            <person name="Liu Y."/>
            <person name="Qu J."/>
            <person name="Song X.-Z."/>
            <person name="Zhang L."/>
            <person name="Thornton R."/>
            <person name="Coyle M."/>
            <person name="Francisco L."/>
            <person name="Jackson L."/>
            <person name="Javaid M."/>
            <person name="Korchina V."/>
            <person name="Kovar C."/>
            <person name="Mata R."/>
            <person name="Mathew T."/>
            <person name="Ngo R."/>
            <person name="Nguyen L."/>
            <person name="Nguyen N."/>
            <person name="Okwuonu G."/>
            <person name="Ongeri F."/>
            <person name="Pham C."/>
            <person name="Simmons D."/>
            <person name="Wilczek-Boney K."/>
            <person name="Hale W."/>
            <person name="Jakkamsetti A."/>
            <person name="Pham P."/>
            <person name="Ruth R."/>
            <person name="San Lucas F."/>
            <person name="Warren J."/>
            <person name="Zhang J."/>
            <person name="Zhao Z."/>
            <person name="Zhou C."/>
            <person name="Zhu D."/>
            <person name="Lee S."/>
            <person name="Bess C."/>
            <person name="Blankenburg K."/>
            <person name="Forbes L."/>
            <person name="Fu Q."/>
            <person name="Gubbala S."/>
            <person name="Hirani K."/>
            <person name="Jayaseelan J.C."/>
            <person name="Lara F."/>
            <person name="Munidasa M."/>
            <person name="Palculict T."/>
            <person name="Patil S."/>
            <person name="Pu L.-L."/>
            <person name="Saada N."/>
            <person name="Tang L."/>
            <person name="Weissenberger G."/>
            <person name="Zhu Y."/>
            <person name="Hemphill L."/>
            <person name="Shang Y."/>
            <person name="Youmans B."/>
            <person name="Ayvaz T."/>
            <person name="Ross M."/>
            <person name="Santibanez J."/>
            <person name="Aqrawi P."/>
            <person name="Gross S."/>
            <person name="Joshi V."/>
            <person name="Fowler G."/>
            <person name="Nazareth L."/>
            <person name="Reid J."/>
            <person name="Worley K."/>
            <person name="Petrosino J."/>
            <person name="Highlander S."/>
            <person name="Gibbs R."/>
        </authorList>
    </citation>
    <scope>NUCLEOTIDE SEQUENCE [LARGE SCALE GENOMIC DNA]</scope>
    <source>
        <strain evidence="1 2">ATCC 25577</strain>
    </source>
</reference>
<feature type="non-terminal residue" evidence="1">
    <location>
        <position position="1"/>
    </location>
</feature>
<accession>G4CWP6</accession>
<dbReference type="HOGENOM" id="CLU_2928156_0_0_11"/>
<keyword evidence="1" id="KW-0808">Transferase</keyword>
<organism evidence="1 2">
    <name type="scientific">Cutibacterium avidum ATCC 25577</name>
    <dbReference type="NCBI Taxonomy" id="997355"/>
    <lineage>
        <taxon>Bacteria</taxon>
        <taxon>Bacillati</taxon>
        <taxon>Actinomycetota</taxon>
        <taxon>Actinomycetes</taxon>
        <taxon>Propionibacteriales</taxon>
        <taxon>Propionibacteriaceae</taxon>
        <taxon>Cutibacterium</taxon>
    </lineage>
</organism>
<proteinExistence type="predicted"/>
<dbReference type="EC" id="2.-.-.-" evidence="1"/>
<name>G4CWP6_9ACTN</name>